<feature type="signal peptide" evidence="1">
    <location>
        <begin position="1"/>
        <end position="23"/>
    </location>
</feature>
<dbReference type="Proteomes" id="UP000198984">
    <property type="component" value="Unassembled WGS sequence"/>
</dbReference>
<dbReference type="InterPro" id="IPR027843">
    <property type="entry name" value="DUF4440"/>
</dbReference>
<evidence type="ECO:0000256" key="1">
    <source>
        <dbReference type="SAM" id="SignalP"/>
    </source>
</evidence>
<organism evidence="3 4">
    <name type="scientific">Chitinophaga rupis</name>
    <dbReference type="NCBI Taxonomy" id="573321"/>
    <lineage>
        <taxon>Bacteria</taxon>
        <taxon>Pseudomonadati</taxon>
        <taxon>Bacteroidota</taxon>
        <taxon>Chitinophagia</taxon>
        <taxon>Chitinophagales</taxon>
        <taxon>Chitinophagaceae</taxon>
        <taxon>Chitinophaga</taxon>
    </lineage>
</organism>
<dbReference type="AlphaFoldDB" id="A0A1H7K958"/>
<keyword evidence="4" id="KW-1185">Reference proteome</keyword>
<reference evidence="3 4" key="1">
    <citation type="submission" date="2016-10" db="EMBL/GenBank/DDBJ databases">
        <authorList>
            <person name="de Groot N.N."/>
        </authorList>
    </citation>
    <scope>NUCLEOTIDE SEQUENCE [LARGE SCALE GENOMIC DNA]</scope>
    <source>
        <strain evidence="3 4">DSM 21039</strain>
    </source>
</reference>
<dbReference type="InterPro" id="IPR032710">
    <property type="entry name" value="NTF2-like_dom_sf"/>
</dbReference>
<feature type="domain" description="DUF4440" evidence="2">
    <location>
        <begin position="31"/>
        <end position="139"/>
    </location>
</feature>
<keyword evidence="3" id="KW-0413">Isomerase</keyword>
<gene>
    <name evidence="3" type="ORF">SAMN04488505_101976</name>
</gene>
<name>A0A1H7K958_9BACT</name>
<dbReference type="Gene3D" id="3.10.450.50">
    <property type="match status" value="1"/>
</dbReference>
<feature type="chain" id="PRO_5011674455" evidence="1">
    <location>
        <begin position="24"/>
        <end position="145"/>
    </location>
</feature>
<evidence type="ECO:0000313" key="3">
    <source>
        <dbReference type="EMBL" id="SEK83378.1"/>
    </source>
</evidence>
<dbReference type="GO" id="GO:0016853">
    <property type="term" value="F:isomerase activity"/>
    <property type="evidence" value="ECO:0007669"/>
    <property type="project" value="UniProtKB-KW"/>
</dbReference>
<keyword evidence="1" id="KW-0732">Signal</keyword>
<accession>A0A1H7K958</accession>
<evidence type="ECO:0000313" key="4">
    <source>
        <dbReference type="Proteomes" id="UP000198984"/>
    </source>
</evidence>
<dbReference type="SUPFAM" id="SSF54427">
    <property type="entry name" value="NTF2-like"/>
    <property type="match status" value="1"/>
</dbReference>
<dbReference type="Pfam" id="PF14534">
    <property type="entry name" value="DUF4440"/>
    <property type="match status" value="1"/>
</dbReference>
<sequence>MRFLLYATLLTVLAQLPCSHINAQQTPEAAIRQLMQQQTDAWNKGNIPVFMQTYWQSDSLLFIGKNGITKGWQATLDRYKKSYPDTATMGQLHFNLLELKQLTPELYFLVGQWHLQRSVGNLQGHFTLLIRKINGAWKIIADHSS</sequence>
<dbReference type="RefSeq" id="WP_089907000.1">
    <property type="nucleotide sequence ID" value="NZ_FOBB01000001.1"/>
</dbReference>
<dbReference type="STRING" id="573321.SAMN04488505_101976"/>
<protein>
    <submittedName>
        <fullName evidence="3">Ketosteroid isomerase homolog</fullName>
    </submittedName>
</protein>
<proteinExistence type="predicted"/>
<evidence type="ECO:0000259" key="2">
    <source>
        <dbReference type="Pfam" id="PF14534"/>
    </source>
</evidence>
<dbReference type="OrthoDB" id="120856at2"/>
<dbReference type="EMBL" id="FOBB01000001">
    <property type="protein sequence ID" value="SEK83378.1"/>
    <property type="molecule type" value="Genomic_DNA"/>
</dbReference>